<evidence type="ECO:0000313" key="11">
    <source>
        <dbReference type="EMBL" id="ACG78273.1"/>
    </source>
</evidence>
<feature type="domain" description="Peptidase M10 serralysin C-terminal" evidence="10">
    <location>
        <begin position="506"/>
        <end position="702"/>
    </location>
</feature>
<protein>
    <recommendedName>
        <fullName evidence="10">Peptidase M10 serralysin C-terminal domain-containing protein</fullName>
    </recommendedName>
</protein>
<proteinExistence type="predicted"/>
<evidence type="ECO:0000256" key="6">
    <source>
        <dbReference type="ARBA" id="ARBA00022737"/>
    </source>
</evidence>
<dbReference type="InterPro" id="IPR018511">
    <property type="entry name" value="Hemolysin-typ_Ca-bd_CS"/>
</dbReference>
<dbReference type="RefSeq" id="WP_012522415.1">
    <property type="nucleotide sequence ID" value="NC_011144.1"/>
</dbReference>
<dbReference type="SUPFAM" id="SSF51120">
    <property type="entry name" value="beta-Roll"/>
    <property type="match status" value="2"/>
</dbReference>
<dbReference type="InterPro" id="IPR050557">
    <property type="entry name" value="RTX_toxin/Mannuronan_C5-epim"/>
</dbReference>
<dbReference type="eggNOG" id="COG2931">
    <property type="taxonomic scope" value="Bacteria"/>
</dbReference>
<feature type="compositionally biased region" description="Basic and acidic residues" evidence="9">
    <location>
        <begin position="1"/>
        <end position="10"/>
    </location>
</feature>
<comment type="cofactor">
    <cofactor evidence="1">
        <name>Ca(2+)</name>
        <dbReference type="ChEBI" id="CHEBI:29108"/>
    </cofactor>
</comment>
<dbReference type="GO" id="GO:0008237">
    <property type="term" value="F:metallopeptidase activity"/>
    <property type="evidence" value="ECO:0007669"/>
    <property type="project" value="InterPro"/>
</dbReference>
<dbReference type="OrthoDB" id="174027at2"/>
<dbReference type="InterPro" id="IPR013858">
    <property type="entry name" value="Peptidase_M10B_C"/>
</dbReference>
<dbReference type="AlphaFoldDB" id="B4RCT6"/>
<dbReference type="KEGG" id="pzu:PHZ_c1862"/>
<keyword evidence="6" id="KW-0677">Repeat</keyword>
<feature type="region of interest" description="Disordered" evidence="9">
    <location>
        <begin position="1"/>
        <end position="26"/>
    </location>
</feature>
<evidence type="ECO:0000256" key="2">
    <source>
        <dbReference type="ARBA" id="ARBA00004370"/>
    </source>
</evidence>
<dbReference type="HOGENOM" id="CLU_022420_0_0_5"/>
<keyword evidence="4" id="KW-0964">Secreted</keyword>
<dbReference type="Pfam" id="PF08548">
    <property type="entry name" value="Peptidase_M10_C"/>
    <property type="match status" value="1"/>
</dbReference>
<evidence type="ECO:0000256" key="8">
    <source>
        <dbReference type="ARBA" id="ARBA00023136"/>
    </source>
</evidence>
<dbReference type="PROSITE" id="PS00330">
    <property type="entry name" value="HEMOLYSIN_CALCIUM"/>
    <property type="match status" value="3"/>
</dbReference>
<evidence type="ECO:0000256" key="1">
    <source>
        <dbReference type="ARBA" id="ARBA00001913"/>
    </source>
</evidence>
<dbReference type="PANTHER" id="PTHR38340:SF1">
    <property type="entry name" value="S-LAYER PROTEIN"/>
    <property type="match status" value="1"/>
</dbReference>
<reference evidence="11 12" key="1">
    <citation type="journal article" date="2008" name="BMC Genomics">
        <title>Complete genome of Phenylobacterium zucineum - a novel facultative intracellular bacterium isolated from human erythroleukemia cell line K562.</title>
        <authorList>
            <person name="Luo Y."/>
            <person name="Xu X."/>
            <person name="Ding Z."/>
            <person name="Liu Z."/>
            <person name="Zhang B."/>
            <person name="Yan Z."/>
            <person name="Sun J."/>
            <person name="Hu S."/>
            <person name="Hu X."/>
        </authorList>
    </citation>
    <scope>NUCLEOTIDE SEQUENCE [LARGE SCALE GENOMIC DNA]</scope>
    <source>
        <strain evidence="11 12">HLK1</strain>
    </source>
</reference>
<dbReference type="GO" id="GO:0016020">
    <property type="term" value="C:membrane"/>
    <property type="evidence" value="ECO:0007669"/>
    <property type="project" value="UniProtKB-SubCell"/>
</dbReference>
<dbReference type="GO" id="GO:0005509">
    <property type="term" value="F:calcium ion binding"/>
    <property type="evidence" value="ECO:0007669"/>
    <property type="project" value="InterPro"/>
</dbReference>
<dbReference type="GO" id="GO:0090729">
    <property type="term" value="F:toxin activity"/>
    <property type="evidence" value="ECO:0007669"/>
    <property type="project" value="UniProtKB-KW"/>
</dbReference>
<dbReference type="STRING" id="450851.PHZ_c1862"/>
<evidence type="ECO:0000256" key="7">
    <source>
        <dbReference type="ARBA" id="ARBA00023026"/>
    </source>
</evidence>
<dbReference type="GO" id="GO:0005615">
    <property type="term" value="C:extracellular space"/>
    <property type="evidence" value="ECO:0007669"/>
    <property type="project" value="InterPro"/>
</dbReference>
<dbReference type="InterPro" id="IPR003995">
    <property type="entry name" value="RTX_toxin_determinant-A"/>
</dbReference>
<gene>
    <name evidence="11" type="ordered locus">PHZ_c1862</name>
</gene>
<evidence type="ECO:0000259" key="10">
    <source>
        <dbReference type="Pfam" id="PF08548"/>
    </source>
</evidence>
<dbReference type="SUPFAM" id="SSF55486">
    <property type="entry name" value="Metalloproteases ('zincins'), catalytic domain"/>
    <property type="match status" value="1"/>
</dbReference>
<evidence type="ECO:0000256" key="3">
    <source>
        <dbReference type="ARBA" id="ARBA00004613"/>
    </source>
</evidence>
<dbReference type="Pfam" id="PF00353">
    <property type="entry name" value="HemolysinCabind"/>
    <property type="match status" value="2"/>
</dbReference>
<comment type="subcellular location">
    <subcellularLocation>
        <location evidence="2">Membrane</location>
    </subcellularLocation>
    <subcellularLocation>
        <location evidence="3">Secreted</location>
    </subcellularLocation>
</comment>
<name>B4RCT6_PHEZH</name>
<accession>B4RCT6</accession>
<keyword evidence="7" id="KW-0843">Virulence</keyword>
<dbReference type="Proteomes" id="UP000001868">
    <property type="component" value="Chromosome"/>
</dbReference>
<dbReference type="InterPro" id="IPR024079">
    <property type="entry name" value="MetalloPept_cat_dom_sf"/>
</dbReference>
<dbReference type="PRINTS" id="PR01488">
    <property type="entry name" value="RTXTOXINA"/>
</dbReference>
<dbReference type="Gene3D" id="2.150.10.10">
    <property type="entry name" value="Serralysin-like metalloprotease, C-terminal"/>
    <property type="match status" value="2"/>
</dbReference>
<dbReference type="Gene3D" id="3.40.390.10">
    <property type="entry name" value="Collagenase (Catalytic Domain)"/>
    <property type="match status" value="1"/>
</dbReference>
<dbReference type="Gene3D" id="2.60.120.380">
    <property type="match status" value="2"/>
</dbReference>
<evidence type="ECO:0000313" key="12">
    <source>
        <dbReference type="Proteomes" id="UP000001868"/>
    </source>
</evidence>
<organism evidence="11 12">
    <name type="scientific">Phenylobacterium zucineum (strain HLK1)</name>
    <dbReference type="NCBI Taxonomy" id="450851"/>
    <lineage>
        <taxon>Bacteria</taxon>
        <taxon>Pseudomonadati</taxon>
        <taxon>Pseudomonadota</taxon>
        <taxon>Alphaproteobacteria</taxon>
        <taxon>Caulobacterales</taxon>
        <taxon>Caulobacteraceae</taxon>
        <taxon>Phenylobacterium</taxon>
    </lineage>
</organism>
<dbReference type="InterPro" id="IPR011049">
    <property type="entry name" value="Serralysin-like_metalloprot_C"/>
</dbReference>
<dbReference type="InterPro" id="IPR001343">
    <property type="entry name" value="Hemolysn_Ca-bd"/>
</dbReference>
<evidence type="ECO:0000256" key="9">
    <source>
        <dbReference type="SAM" id="MobiDB-lite"/>
    </source>
</evidence>
<dbReference type="PANTHER" id="PTHR38340">
    <property type="entry name" value="S-LAYER PROTEIN"/>
    <property type="match status" value="1"/>
</dbReference>
<dbReference type="PRINTS" id="PR00313">
    <property type="entry name" value="CABNDNGRPT"/>
</dbReference>
<keyword evidence="12" id="KW-1185">Reference proteome</keyword>
<keyword evidence="8" id="KW-0472">Membrane</keyword>
<sequence>MRPATMEDFRPSGGSPDTSSPLHPSLSGFTPIGAALPAADGQPPIRFLDSFSTEVLDVYGFTLQAGVTYTFAQRPAAAGGMEDPYLLLADSGGNVIAADDDGGFGRSSMITFTPTATGTYLVAPSSWYHLDPGAPGYPDYRDAGGYTLDVWVSNPATDAPATLGGAFEATVGTTYGHLDAPGDRDMYRVELTGGQFYTFTYAGGIAGSGEYPAYLPGENIGILRLYDADGVQIGAAVNYETGLGFMPEEDGTYYLRVEGYEAAMTGGYTLDIAAADPTDYDPLESLNWDSANNIPTVMVDGVPTAYVYFAAAEEGGFGEVESDGVTPITTYGWEDFQIEGVMRALQEYTPITGINYVRTDDIEQATFRLVTTVNQDFGAKFYPQDPGLGDLQGLGIFNLISGGFTAPASLQPGGFSFGVVLHEFGHAHGVAHPHDNGGGSEIMLGVSDSSSLGIYDLNQGVYTVMSYNDGWQTHPDGTLEFSSKTWGSGWSGTLGAFDIAVLQARYGVHAHNAGDDVYQIESLQRWSYYQTIWDTGGTDTIAYSGGRDAHIDLLAATLDYTPTGGGVVSFVNGVFGGFTIAGGVVIENATGGQGDDALMGNAVGNLLKGGTGDDTLIGRAGDDRLMGETGQDDLRGGEGADTLEGGTGTDTLHGGEGDDVLIGGTGKDVFVFTEAGTETIADYQKGELIDLSGLEDVTFADVSWTATAITVDLDGDADLIILVGSTRGLAQGDFLFG</sequence>
<keyword evidence="5" id="KW-0800">Toxin</keyword>
<dbReference type="EMBL" id="CP000747">
    <property type="protein sequence ID" value="ACG78273.1"/>
    <property type="molecule type" value="Genomic_DNA"/>
</dbReference>
<evidence type="ECO:0000256" key="5">
    <source>
        <dbReference type="ARBA" id="ARBA00022656"/>
    </source>
</evidence>
<evidence type="ECO:0000256" key="4">
    <source>
        <dbReference type="ARBA" id="ARBA00022525"/>
    </source>
</evidence>